<keyword evidence="9" id="KW-0807">Transducer</keyword>
<dbReference type="PRINTS" id="PR00237">
    <property type="entry name" value="GPCRRHODOPSN"/>
</dbReference>
<keyword evidence="7 11" id="KW-0472">Membrane</keyword>
<reference evidence="13" key="2">
    <citation type="journal article" date="2023" name="BMC Genomics">
        <title>Pest status, molecular evolution, and epigenetic factors derived from the genome assembly of Frankliniella fusca, a thysanopteran phytovirus vector.</title>
        <authorList>
            <person name="Catto M.A."/>
            <person name="Labadie P.E."/>
            <person name="Jacobson A.L."/>
            <person name="Kennedy G.G."/>
            <person name="Srinivasan R."/>
            <person name="Hunt B.G."/>
        </authorList>
    </citation>
    <scope>NUCLEOTIDE SEQUENCE</scope>
    <source>
        <strain evidence="13">PL_HMW_Pooled</strain>
    </source>
</reference>
<keyword evidence="6" id="KW-0297">G-protein coupled receptor</keyword>
<keyword evidence="4 11" id="KW-0812">Transmembrane</keyword>
<dbReference type="InterPro" id="IPR000276">
    <property type="entry name" value="GPCR_Rhodpsn"/>
</dbReference>
<organism evidence="13 14">
    <name type="scientific">Frankliniella fusca</name>
    <dbReference type="NCBI Taxonomy" id="407009"/>
    <lineage>
        <taxon>Eukaryota</taxon>
        <taxon>Metazoa</taxon>
        <taxon>Ecdysozoa</taxon>
        <taxon>Arthropoda</taxon>
        <taxon>Hexapoda</taxon>
        <taxon>Insecta</taxon>
        <taxon>Pterygota</taxon>
        <taxon>Neoptera</taxon>
        <taxon>Paraneoptera</taxon>
        <taxon>Thysanoptera</taxon>
        <taxon>Terebrantia</taxon>
        <taxon>Thripoidea</taxon>
        <taxon>Thripidae</taxon>
        <taxon>Frankliniella</taxon>
    </lineage>
</organism>
<evidence type="ECO:0000256" key="4">
    <source>
        <dbReference type="ARBA" id="ARBA00022692"/>
    </source>
</evidence>
<evidence type="ECO:0000256" key="5">
    <source>
        <dbReference type="ARBA" id="ARBA00022989"/>
    </source>
</evidence>
<evidence type="ECO:0000313" key="14">
    <source>
        <dbReference type="Proteomes" id="UP001219518"/>
    </source>
</evidence>
<keyword evidence="14" id="KW-1185">Reference proteome</keyword>
<dbReference type="PANTHER" id="PTHR24248:SF134">
    <property type="entry name" value="OCTOPAMINE RECEPTOR BETA-1R"/>
    <property type="match status" value="1"/>
</dbReference>
<evidence type="ECO:0000256" key="10">
    <source>
        <dbReference type="SAM" id="MobiDB-lite"/>
    </source>
</evidence>
<evidence type="ECO:0000256" key="7">
    <source>
        <dbReference type="ARBA" id="ARBA00023136"/>
    </source>
</evidence>
<accession>A0AAE1GTZ2</accession>
<evidence type="ECO:0000256" key="8">
    <source>
        <dbReference type="ARBA" id="ARBA00023170"/>
    </source>
</evidence>
<dbReference type="GO" id="GO:0004989">
    <property type="term" value="F:octopamine receptor activity"/>
    <property type="evidence" value="ECO:0007669"/>
    <property type="project" value="TreeGrafter"/>
</dbReference>
<feature type="transmembrane region" description="Helical" evidence="11">
    <location>
        <begin position="143"/>
        <end position="168"/>
    </location>
</feature>
<evidence type="ECO:0000256" key="1">
    <source>
        <dbReference type="ARBA" id="ARBA00004651"/>
    </source>
</evidence>
<evidence type="ECO:0000256" key="11">
    <source>
        <dbReference type="SAM" id="Phobius"/>
    </source>
</evidence>
<sequence length="319" mass="33223">MVSRSRPAGWGRQPLATSAHVRSPWRAERAAQPQAHKPGRGGANGWSKVAAALLNKHLQINGITAGLTSLPGAQGEVNFGMGAMAAVSEDPEIQPLASSKMKRERKAARTLGIIMSAFLACWLPFFLWYIITALCGAHVCTCPPIVVAIVFWIGYFNSALNPLIYAYFNREFRAAFKKTLQACCCCCSRRCAAGAAAAVGAKLGLRRKGWPDRPGLCTGQNGADSSGACGASLGRSRSGLDGFARNDAGTHSNVSSEFQLAPTLAPSGASAASGASLGVGLTASSGVFGTSPSSGRSPSPSPGRSPYSLQDHPLREEAM</sequence>
<evidence type="ECO:0000259" key="12">
    <source>
        <dbReference type="PROSITE" id="PS50262"/>
    </source>
</evidence>
<feature type="transmembrane region" description="Helical" evidence="11">
    <location>
        <begin position="110"/>
        <end position="131"/>
    </location>
</feature>
<dbReference type="PANTHER" id="PTHR24248">
    <property type="entry name" value="ADRENERGIC RECEPTOR-RELATED G-PROTEIN COUPLED RECEPTOR"/>
    <property type="match status" value="1"/>
</dbReference>
<feature type="domain" description="G-protein coupled receptors family 1 profile" evidence="12">
    <location>
        <begin position="98"/>
        <end position="165"/>
    </location>
</feature>
<comment type="subcellular location">
    <subcellularLocation>
        <location evidence="1">Cell membrane</location>
        <topology evidence="1">Multi-pass membrane protein</topology>
    </subcellularLocation>
</comment>
<comment type="caution">
    <text evidence="13">The sequence shown here is derived from an EMBL/GenBank/DDBJ whole genome shotgun (WGS) entry which is preliminary data.</text>
</comment>
<dbReference type="AlphaFoldDB" id="A0AAE1GTZ2"/>
<protein>
    <submittedName>
        <fullName evidence="13">Octopamine receptor beta-1R</fullName>
    </submittedName>
</protein>
<reference evidence="13" key="1">
    <citation type="submission" date="2021-07" db="EMBL/GenBank/DDBJ databases">
        <authorList>
            <person name="Catto M.A."/>
            <person name="Jacobson A."/>
            <person name="Kennedy G."/>
            <person name="Labadie P."/>
            <person name="Hunt B.G."/>
            <person name="Srinivasan R."/>
        </authorList>
    </citation>
    <scope>NUCLEOTIDE SEQUENCE</scope>
    <source>
        <strain evidence="13">PL_HMW_Pooled</strain>
        <tissue evidence="13">Head</tissue>
    </source>
</reference>
<dbReference type="Proteomes" id="UP001219518">
    <property type="component" value="Unassembled WGS sequence"/>
</dbReference>
<dbReference type="GO" id="GO:0071880">
    <property type="term" value="P:adenylate cyclase-activating adrenergic receptor signaling pathway"/>
    <property type="evidence" value="ECO:0007669"/>
    <property type="project" value="TreeGrafter"/>
</dbReference>
<dbReference type="InterPro" id="IPR017452">
    <property type="entry name" value="GPCR_Rhodpsn_7TM"/>
</dbReference>
<feature type="compositionally biased region" description="Low complexity" evidence="10">
    <location>
        <begin position="285"/>
        <end position="306"/>
    </location>
</feature>
<evidence type="ECO:0000313" key="13">
    <source>
        <dbReference type="EMBL" id="KAK3908873.1"/>
    </source>
</evidence>
<keyword evidence="3" id="KW-1003">Cell membrane</keyword>
<dbReference type="GO" id="GO:0043410">
    <property type="term" value="P:positive regulation of MAPK cascade"/>
    <property type="evidence" value="ECO:0007669"/>
    <property type="project" value="TreeGrafter"/>
</dbReference>
<dbReference type="GO" id="GO:0005886">
    <property type="term" value="C:plasma membrane"/>
    <property type="evidence" value="ECO:0007669"/>
    <property type="project" value="UniProtKB-SubCell"/>
</dbReference>
<keyword evidence="8 13" id="KW-0675">Receptor</keyword>
<proteinExistence type="inferred from homology"/>
<evidence type="ECO:0000256" key="2">
    <source>
        <dbReference type="ARBA" id="ARBA00010663"/>
    </source>
</evidence>
<dbReference type="Pfam" id="PF00001">
    <property type="entry name" value="7tm_1"/>
    <property type="match status" value="1"/>
</dbReference>
<evidence type="ECO:0000256" key="9">
    <source>
        <dbReference type="ARBA" id="ARBA00023224"/>
    </source>
</evidence>
<feature type="region of interest" description="Disordered" evidence="10">
    <location>
        <begin position="1"/>
        <end position="43"/>
    </location>
</feature>
<name>A0AAE1GTZ2_9NEOP</name>
<gene>
    <name evidence="13" type="ORF">KUF71_019129</name>
</gene>
<evidence type="ECO:0000256" key="3">
    <source>
        <dbReference type="ARBA" id="ARBA00022475"/>
    </source>
</evidence>
<feature type="region of interest" description="Disordered" evidence="10">
    <location>
        <begin position="285"/>
        <end position="319"/>
    </location>
</feature>
<dbReference type="EMBL" id="JAHWGI010000082">
    <property type="protein sequence ID" value="KAK3908873.1"/>
    <property type="molecule type" value="Genomic_DNA"/>
</dbReference>
<comment type="similarity">
    <text evidence="2">Belongs to the G-protein coupled receptor 1 family.</text>
</comment>
<dbReference type="Gene3D" id="1.20.1070.10">
    <property type="entry name" value="Rhodopsin 7-helix transmembrane proteins"/>
    <property type="match status" value="1"/>
</dbReference>
<evidence type="ECO:0000256" key="6">
    <source>
        <dbReference type="ARBA" id="ARBA00023040"/>
    </source>
</evidence>
<keyword evidence="5 11" id="KW-1133">Transmembrane helix</keyword>
<dbReference type="PROSITE" id="PS50262">
    <property type="entry name" value="G_PROTEIN_RECEP_F1_2"/>
    <property type="match status" value="1"/>
</dbReference>
<dbReference type="SUPFAM" id="SSF81321">
    <property type="entry name" value="Family A G protein-coupled receptor-like"/>
    <property type="match status" value="1"/>
</dbReference>